<keyword evidence="3" id="KW-1185">Reference proteome</keyword>
<gene>
    <name evidence="2" type="ORF">E6O75_ATG00437</name>
</gene>
<dbReference type="InterPro" id="IPR024527">
    <property type="entry name" value="Eisosome1"/>
</dbReference>
<feature type="compositionally biased region" description="Basic and acidic residues" evidence="1">
    <location>
        <begin position="514"/>
        <end position="598"/>
    </location>
</feature>
<sequence>MSSPQDRGSDSLARLGDDVEKRWEQEVEWRDLLRPGQTTDPFSTASKTLSSITDKQTSSAAASLKYARAQDLPSFPSVGIDSQRSGLSAATVAHGNKTNIEWWKPEPSAAAGKAAMVAKDYKMAPLWQPEASAAGSRAAILAAQGPAREWWQPSASKEGNSAATIAMRNKNLSPQIDYGYTEGGKSNSLLAAKRSVKGRKRADSTPGSLAPERYPDERRAGQNALAAAYSADSNKLGSNAMEAARVHNIGKNVGPEFFGERPPIRMEVEEKKHQDALRASAISMAKQMYANQSIDDDGNITVNNARSAARSPQPIAAPERNIKKEALQYLTLQEAAQRLAAERLAKIDNQHEQAAFREYYGYPTQKGRSRLSIRGNNSTRRRAASANDGIIDDDSDDEFRARRVRNQQSQINNSVAQIDARKRTDDRANLMAAAERKVQAQMDKMDKKVFDDTGKMSPAMVDDWDSKARARAVAASEVRMQHHGQVHVGGGKYLDQSEIDEIARKRIQPMLDDINQKSEKQRAKDEEARLDEEERKREARSEKQRQAELKAMEKRTKNDEKQAEKSRKQEEKIRLKEEKEAAKIDHQADQEKKSEWKKLISSKSEKRKSKPVDPVDQIAATPVLPEENVGQSLERAPTGSSSIIDVDMVAHRNATTFSSVTNSTSHEPADAVNRAGEAGLGRPVDKFDKQGPGSPQKKRFSGFLGKLHRKPKSMSRDEAAMTEKSFEGGAAYTGAFASGIPQEHKPAVVRTPSVSSISSEEGEGNAVHTGSPEQQRGRTKKRSVESSDEEFEEARDTFDDSALAPPPKLLSSKTGSPARNTRFTEAL</sequence>
<dbReference type="EMBL" id="SNSC02000001">
    <property type="protein sequence ID" value="TID27670.1"/>
    <property type="molecule type" value="Genomic_DNA"/>
</dbReference>
<evidence type="ECO:0000313" key="2">
    <source>
        <dbReference type="EMBL" id="TID27670.1"/>
    </source>
</evidence>
<dbReference type="Proteomes" id="UP000298493">
    <property type="component" value="Unassembled WGS sequence"/>
</dbReference>
<comment type="caution">
    <text evidence="2">The sequence shown here is derived from an EMBL/GenBank/DDBJ whole genome shotgun (WGS) entry which is preliminary data.</text>
</comment>
<name>A0A4Z1PW71_9PEZI</name>
<proteinExistence type="predicted"/>
<dbReference type="STRING" id="86259.A0A4Z1PW71"/>
<feature type="region of interest" description="Disordered" evidence="1">
    <location>
        <begin position="674"/>
        <end position="722"/>
    </location>
</feature>
<accession>A0A4Z1PW71</accession>
<feature type="compositionally biased region" description="Polar residues" evidence="1">
    <location>
        <begin position="811"/>
        <end position="827"/>
    </location>
</feature>
<feature type="region of interest" description="Disordered" evidence="1">
    <location>
        <begin position="192"/>
        <end position="216"/>
    </location>
</feature>
<feature type="region of interest" description="Disordered" evidence="1">
    <location>
        <begin position="1"/>
        <end position="20"/>
    </location>
</feature>
<dbReference type="Pfam" id="PF12757">
    <property type="entry name" value="Eisosome1"/>
    <property type="match status" value="1"/>
</dbReference>
<evidence type="ECO:0008006" key="4">
    <source>
        <dbReference type="Google" id="ProtNLM"/>
    </source>
</evidence>
<dbReference type="AlphaFoldDB" id="A0A4Z1PW71"/>
<dbReference type="PANTHER" id="PTHR28298">
    <property type="entry name" value="EISOSOME PROTEIN 1"/>
    <property type="match status" value="1"/>
</dbReference>
<dbReference type="GO" id="GO:0070941">
    <property type="term" value="P:eisosome assembly"/>
    <property type="evidence" value="ECO:0007669"/>
    <property type="project" value="TreeGrafter"/>
</dbReference>
<dbReference type="PANTHER" id="PTHR28298:SF1">
    <property type="entry name" value="EISOSOME PROTEIN 1"/>
    <property type="match status" value="1"/>
</dbReference>
<feature type="region of interest" description="Disordered" evidence="1">
    <location>
        <begin position="737"/>
        <end position="827"/>
    </location>
</feature>
<reference evidence="2 3" key="1">
    <citation type="submission" date="2019-04" db="EMBL/GenBank/DDBJ databases">
        <title>High contiguity whole genome sequence and gene annotation resource for two Venturia nashicola isolates.</title>
        <authorList>
            <person name="Prokchorchik M."/>
            <person name="Won K."/>
            <person name="Lee Y."/>
            <person name="Choi E.D."/>
            <person name="Segonzac C."/>
            <person name="Sohn K.H."/>
        </authorList>
    </citation>
    <scope>NUCLEOTIDE SEQUENCE [LARGE SCALE GENOMIC DNA]</scope>
    <source>
        <strain evidence="2 3">PRI2</strain>
    </source>
</reference>
<organism evidence="2 3">
    <name type="scientific">Venturia nashicola</name>
    <dbReference type="NCBI Taxonomy" id="86259"/>
    <lineage>
        <taxon>Eukaryota</taxon>
        <taxon>Fungi</taxon>
        <taxon>Dikarya</taxon>
        <taxon>Ascomycota</taxon>
        <taxon>Pezizomycotina</taxon>
        <taxon>Dothideomycetes</taxon>
        <taxon>Pleosporomycetidae</taxon>
        <taxon>Venturiales</taxon>
        <taxon>Venturiaceae</taxon>
        <taxon>Venturia</taxon>
    </lineage>
</organism>
<evidence type="ECO:0000256" key="1">
    <source>
        <dbReference type="SAM" id="MobiDB-lite"/>
    </source>
</evidence>
<evidence type="ECO:0000313" key="3">
    <source>
        <dbReference type="Proteomes" id="UP000298493"/>
    </source>
</evidence>
<feature type="compositionally biased region" description="Polar residues" evidence="1">
    <location>
        <begin position="36"/>
        <end position="54"/>
    </location>
</feature>
<feature type="region of interest" description="Disordered" evidence="1">
    <location>
        <begin position="510"/>
        <end position="640"/>
    </location>
</feature>
<protein>
    <recommendedName>
        <fullName evidence="4">Eisosome protein 1 protein</fullName>
    </recommendedName>
</protein>
<feature type="compositionally biased region" description="Basic residues" evidence="1">
    <location>
        <begin position="696"/>
        <end position="713"/>
    </location>
</feature>
<feature type="region of interest" description="Disordered" evidence="1">
    <location>
        <begin position="31"/>
        <end position="54"/>
    </location>
</feature>